<evidence type="ECO:0000313" key="7">
    <source>
        <dbReference type="EMBL" id="CAB3675491.1"/>
    </source>
</evidence>
<evidence type="ECO:0000313" key="9">
    <source>
        <dbReference type="Proteomes" id="UP000235659"/>
    </source>
</evidence>
<keyword evidence="3 7" id="KW-0456">Lyase</keyword>
<evidence type="ECO:0000313" key="8">
    <source>
        <dbReference type="EMBL" id="PMS32437.1"/>
    </source>
</evidence>
<dbReference type="EMBL" id="CADIJZ010000007">
    <property type="protein sequence ID" value="CAB3675491.1"/>
    <property type="molecule type" value="Genomic_DNA"/>
</dbReference>
<reference evidence="8 9" key="1">
    <citation type="submission" date="2018-01" db="EMBL/GenBank/DDBJ databases">
        <title>Whole genome analyses suggest that Burkholderia sensu lato contains two further novel genera in the rhizoxinica-symbiotica group Mycetohabitans gen. nov., and Trinickia gen. nov.: implications for the evolution of diazotrophy and nodulation in the Burkholderiaceae.</title>
        <authorList>
            <person name="Estrada-de los Santos P."/>
            <person name="Palmer M."/>
            <person name="Chavez-Ramirez B."/>
            <person name="Beukes C."/>
            <person name="Steenkamp E.T."/>
            <person name="Hirsch A.M."/>
            <person name="Manyaka P."/>
            <person name="Maluk M."/>
            <person name="Lafos M."/>
            <person name="Crook M."/>
            <person name="Gross E."/>
            <person name="Simon M.F."/>
            <person name="Bueno dos Reis Junior F."/>
            <person name="Poole P.S."/>
            <person name="Venter S.N."/>
            <person name="James E.K."/>
        </authorList>
    </citation>
    <scope>NUCLEOTIDE SEQUENCE [LARGE SCALE GENOMIC DNA]</scope>
    <source>
        <strain evidence="8 9">WSM 3937</strain>
    </source>
</reference>
<reference evidence="7 10" key="2">
    <citation type="submission" date="2020-04" db="EMBL/GenBank/DDBJ databases">
        <authorList>
            <person name="De Canck E."/>
        </authorList>
    </citation>
    <scope>NUCLEOTIDE SEQUENCE [LARGE SCALE GENOMIC DNA]</scope>
    <source>
        <strain evidence="7 10">LMG 27174</strain>
    </source>
</reference>
<dbReference type="Pfam" id="PF03328">
    <property type="entry name" value="HpcH_HpaI"/>
    <property type="match status" value="1"/>
</dbReference>
<dbReference type="RefSeq" id="WP_102631537.1">
    <property type="nucleotide sequence ID" value="NZ_CADIJZ010000007.1"/>
</dbReference>
<comment type="catalytic activity">
    <reaction evidence="5">
        <text>D-glyceraldehyde + 3-hydroxypyruvate = (3R,4S,5R)-3,4,5,6-tetrahydroxy-2-oxohexanoate</text>
        <dbReference type="Rhea" id="RHEA:80047"/>
        <dbReference type="ChEBI" id="CHEBI:17180"/>
        <dbReference type="ChEBI" id="CHEBI:17378"/>
        <dbReference type="ChEBI" id="CHEBI:231434"/>
    </reaction>
</comment>
<dbReference type="InterPro" id="IPR040442">
    <property type="entry name" value="Pyrv_kinase-like_dom_sf"/>
</dbReference>
<evidence type="ECO:0000313" key="10">
    <source>
        <dbReference type="Proteomes" id="UP000494205"/>
    </source>
</evidence>
<dbReference type="SUPFAM" id="SSF51621">
    <property type="entry name" value="Phosphoenolpyruvate/pyruvate domain"/>
    <property type="match status" value="1"/>
</dbReference>
<dbReference type="EMBL" id="PNXY01000004">
    <property type="protein sequence ID" value="PMS32437.1"/>
    <property type="molecule type" value="Genomic_DNA"/>
</dbReference>
<evidence type="ECO:0000256" key="2">
    <source>
        <dbReference type="ARBA" id="ARBA00022723"/>
    </source>
</evidence>
<dbReference type="NCBIfam" id="TIGR02311">
    <property type="entry name" value="HpaI"/>
    <property type="match status" value="1"/>
</dbReference>
<dbReference type="GO" id="GO:0010124">
    <property type="term" value="P:phenylacetate catabolic process"/>
    <property type="evidence" value="ECO:0007669"/>
    <property type="project" value="InterPro"/>
</dbReference>
<dbReference type="PANTHER" id="PTHR30502">
    <property type="entry name" value="2-KETO-3-DEOXY-L-RHAMNONATE ALDOLASE"/>
    <property type="match status" value="1"/>
</dbReference>
<dbReference type="OrthoDB" id="86160at2"/>
<dbReference type="GO" id="GO:0016832">
    <property type="term" value="F:aldehyde-lyase activity"/>
    <property type="evidence" value="ECO:0007669"/>
    <property type="project" value="TreeGrafter"/>
</dbReference>
<comment type="similarity">
    <text evidence="1">Belongs to the HpcH/HpaI aldolase family.</text>
</comment>
<dbReference type="InterPro" id="IPR012689">
    <property type="entry name" value="HpaI"/>
</dbReference>
<comment type="catalytic activity">
    <reaction evidence="4">
        <text>D-glyceraldehyde + 3-hydroxypyruvate = 2-dehydro-D-galactonate</text>
        <dbReference type="Rhea" id="RHEA:80051"/>
        <dbReference type="ChEBI" id="CHEBI:17180"/>
        <dbReference type="ChEBI" id="CHEBI:17378"/>
        <dbReference type="ChEBI" id="CHEBI:28023"/>
    </reaction>
</comment>
<dbReference type="AlphaFoldDB" id="A0A2N7WSR3"/>
<dbReference type="Gene3D" id="3.20.20.60">
    <property type="entry name" value="Phosphoenolpyruvate-binding domains"/>
    <property type="match status" value="1"/>
</dbReference>
<evidence type="ECO:0000256" key="5">
    <source>
        <dbReference type="ARBA" id="ARBA00051592"/>
    </source>
</evidence>
<evidence type="ECO:0000256" key="3">
    <source>
        <dbReference type="ARBA" id="ARBA00023239"/>
    </source>
</evidence>
<evidence type="ECO:0000256" key="4">
    <source>
        <dbReference type="ARBA" id="ARBA00051339"/>
    </source>
</evidence>
<evidence type="ECO:0000256" key="1">
    <source>
        <dbReference type="ARBA" id="ARBA00005568"/>
    </source>
</evidence>
<gene>
    <name evidence="7" type="primary">hpcH</name>
    <name evidence="8" type="synonym">hpaI</name>
    <name evidence="8" type="ORF">C0Z16_07490</name>
    <name evidence="7" type="ORF">LMG27174_02365</name>
</gene>
<keyword evidence="9" id="KW-1185">Reference proteome</keyword>
<dbReference type="FunFam" id="3.20.20.60:FF:000004">
    <property type="entry name" value="5-keto-4-deoxy-D-glucarate aldolase"/>
    <property type="match status" value="1"/>
</dbReference>
<accession>A0A2N7WSR3</accession>
<dbReference type="InterPro" id="IPR050251">
    <property type="entry name" value="HpcH-HpaI_aldolase"/>
</dbReference>
<feature type="domain" description="HpcH/HpaI aldolase/citrate lyase" evidence="6">
    <location>
        <begin position="18"/>
        <end position="244"/>
    </location>
</feature>
<dbReference type="PANTHER" id="PTHR30502:SF0">
    <property type="entry name" value="PHOSPHOENOLPYRUVATE CARBOXYLASE FAMILY PROTEIN"/>
    <property type="match status" value="1"/>
</dbReference>
<dbReference type="GO" id="GO:0005737">
    <property type="term" value="C:cytoplasm"/>
    <property type="evidence" value="ECO:0007669"/>
    <property type="project" value="TreeGrafter"/>
</dbReference>
<keyword evidence="2" id="KW-0479">Metal-binding</keyword>
<dbReference type="Proteomes" id="UP000494205">
    <property type="component" value="Unassembled WGS sequence"/>
</dbReference>
<protein>
    <submittedName>
        <fullName evidence="7">4-hydroxy-2-oxo-heptane-1,7-dioate aldolase</fullName>
        <ecNumber evidence="7">4.1.2.52</ecNumber>
    </submittedName>
    <submittedName>
        <fullName evidence="8">4-hydroxy-2-oxoheptanedioate aldolase</fullName>
    </submittedName>
</protein>
<dbReference type="Proteomes" id="UP000235659">
    <property type="component" value="Unassembled WGS sequence"/>
</dbReference>
<dbReference type="GO" id="GO:0046872">
    <property type="term" value="F:metal ion binding"/>
    <property type="evidence" value="ECO:0007669"/>
    <property type="project" value="UniProtKB-KW"/>
</dbReference>
<organism evidence="7 10">
    <name type="scientific">Paraburkholderia rhynchosiae</name>
    <dbReference type="NCBI Taxonomy" id="487049"/>
    <lineage>
        <taxon>Bacteria</taxon>
        <taxon>Pseudomonadati</taxon>
        <taxon>Pseudomonadota</taxon>
        <taxon>Betaproteobacteria</taxon>
        <taxon>Burkholderiales</taxon>
        <taxon>Burkholderiaceae</taxon>
        <taxon>Paraburkholderia</taxon>
    </lineage>
</organism>
<evidence type="ECO:0000259" key="6">
    <source>
        <dbReference type="Pfam" id="PF03328"/>
    </source>
</evidence>
<dbReference type="EC" id="4.1.2.52" evidence="7"/>
<sequence length="267" mass="27890">MSLPQNTFKRALREGTPQFGLWAALADAYVTELLATAGFDWLLIDNEHAPNDVRSTLAQLQAVAAYASHPVVRPIRSDSALIKQLLDIGAQTLLLPMIDTAEQAADAVAATRYPPQGIRGVGSALARASRWNRIPDYLNRAAEELCVLVQVETVQGMENLSAIAAVHGVDGVFFGPADLSASMGLLGKPGDASVRDAIRGGIESARRAGKAAGVLAPDRAIAAEYLAAGATFVAVGTDTGLLSRAAADLAALYKQNLQVEAAAKGGY</sequence>
<dbReference type="InterPro" id="IPR005000">
    <property type="entry name" value="Aldolase/citrate-lyase_domain"/>
</dbReference>
<proteinExistence type="inferred from homology"/>
<name>A0A2N7WSR3_9BURK</name>
<dbReference type="InterPro" id="IPR015813">
    <property type="entry name" value="Pyrv/PenolPyrv_kinase-like_dom"/>
</dbReference>